<dbReference type="InParanoid" id="H6C8L5"/>
<dbReference type="VEuPathDB" id="FungiDB:HMPREF1120_08404"/>
<evidence type="ECO:0000313" key="3">
    <source>
        <dbReference type="Proteomes" id="UP000007304"/>
    </source>
</evidence>
<dbReference type="Proteomes" id="UP000007304">
    <property type="component" value="Unassembled WGS sequence"/>
</dbReference>
<accession>H6C8L5</accession>
<dbReference type="AlphaFoldDB" id="H6C8L5"/>
<evidence type="ECO:0000256" key="1">
    <source>
        <dbReference type="SAM" id="MobiDB-lite"/>
    </source>
</evidence>
<sequence>MQSRDEAGKMNLKQASVSETCCSRQPKPAPSDLRCHLRLRRILSRHSNSLRRLDPCFSCFFRLFCSNHSLVMLSSRRGFHVTSMSCLAIRLATSPASRQPLVKRRHKIGRHDANGTTTSRSSSPGQSSCSLLFRALRNPPGSMRGIPLQPNHRRDSRSTSHN</sequence>
<evidence type="ECO:0000313" key="2">
    <source>
        <dbReference type="EMBL" id="EHY60442.1"/>
    </source>
</evidence>
<dbReference type="HOGENOM" id="CLU_1635406_0_0_1"/>
<feature type="region of interest" description="Disordered" evidence="1">
    <location>
        <begin position="98"/>
        <end position="162"/>
    </location>
</feature>
<dbReference type="GeneID" id="20313043"/>
<feature type="compositionally biased region" description="Low complexity" evidence="1">
    <location>
        <begin position="116"/>
        <end position="130"/>
    </location>
</feature>
<dbReference type="EMBL" id="JH226136">
    <property type="protein sequence ID" value="EHY60442.1"/>
    <property type="molecule type" value="Genomic_DNA"/>
</dbReference>
<reference evidence="2" key="1">
    <citation type="submission" date="2011-07" db="EMBL/GenBank/DDBJ databases">
        <title>The Genome Sequence of Exophiala (Wangiella) dermatitidis NIH/UT8656.</title>
        <authorList>
            <consortium name="The Broad Institute Genome Sequencing Platform"/>
            <person name="Cuomo C."/>
            <person name="Wang Z."/>
            <person name="Hunicke-Smith S."/>
            <person name="Szanislo P.J."/>
            <person name="Earl A."/>
            <person name="Young S.K."/>
            <person name="Zeng Q."/>
            <person name="Gargeya S."/>
            <person name="Fitzgerald M."/>
            <person name="Haas B."/>
            <person name="Abouelleil A."/>
            <person name="Alvarado L."/>
            <person name="Arachchi H.M."/>
            <person name="Berlin A."/>
            <person name="Brown A."/>
            <person name="Chapman S.B."/>
            <person name="Chen Z."/>
            <person name="Dunbar C."/>
            <person name="Freedman E."/>
            <person name="Gearin G."/>
            <person name="Gellesch M."/>
            <person name="Goldberg J."/>
            <person name="Griggs A."/>
            <person name="Gujja S."/>
            <person name="Heiman D."/>
            <person name="Howarth C."/>
            <person name="Larson L."/>
            <person name="Lui A."/>
            <person name="MacDonald P.J.P."/>
            <person name="Montmayeur A."/>
            <person name="Murphy C."/>
            <person name="Neiman D."/>
            <person name="Pearson M."/>
            <person name="Priest M."/>
            <person name="Roberts A."/>
            <person name="Saif S."/>
            <person name="Shea T."/>
            <person name="Shenoy N."/>
            <person name="Sisk P."/>
            <person name="Stolte C."/>
            <person name="Sykes S."/>
            <person name="Wortman J."/>
            <person name="Nusbaum C."/>
            <person name="Birren B."/>
        </authorList>
    </citation>
    <scope>NUCLEOTIDE SEQUENCE</scope>
    <source>
        <strain evidence="2">NIH/UT8656</strain>
    </source>
</reference>
<name>H6C8L5_EXODN</name>
<protein>
    <submittedName>
        <fullName evidence="2">Uncharacterized protein</fullName>
    </submittedName>
</protein>
<organism evidence="2 3">
    <name type="scientific">Exophiala dermatitidis (strain ATCC 34100 / CBS 525.76 / NIH/UT8656)</name>
    <name type="common">Black yeast</name>
    <name type="synonym">Wangiella dermatitidis</name>
    <dbReference type="NCBI Taxonomy" id="858893"/>
    <lineage>
        <taxon>Eukaryota</taxon>
        <taxon>Fungi</taxon>
        <taxon>Dikarya</taxon>
        <taxon>Ascomycota</taxon>
        <taxon>Pezizomycotina</taxon>
        <taxon>Eurotiomycetes</taxon>
        <taxon>Chaetothyriomycetidae</taxon>
        <taxon>Chaetothyriales</taxon>
        <taxon>Herpotrichiellaceae</taxon>
        <taxon>Exophiala</taxon>
    </lineage>
</organism>
<keyword evidence="3" id="KW-1185">Reference proteome</keyword>
<gene>
    <name evidence="2" type="ORF">HMPREF1120_08404</name>
</gene>
<proteinExistence type="predicted"/>
<feature type="compositionally biased region" description="Basic and acidic residues" evidence="1">
    <location>
        <begin position="152"/>
        <end position="162"/>
    </location>
</feature>
<dbReference type="RefSeq" id="XP_009160903.1">
    <property type="nucleotide sequence ID" value="XM_009162655.1"/>
</dbReference>